<name>A0A1G8QMG4_9MICC</name>
<dbReference type="AlphaFoldDB" id="A0A1G8QMG4"/>
<accession>A0A1G8QMG4</accession>
<reference evidence="1 2" key="1">
    <citation type="submission" date="2016-10" db="EMBL/GenBank/DDBJ databases">
        <authorList>
            <person name="de Groot N.N."/>
        </authorList>
    </citation>
    <scope>NUCLEOTIDE SEQUENCE [LARGE SCALE GENOMIC DNA]</scope>
    <source>
        <strain evidence="1 2">NP_1H</strain>
    </source>
</reference>
<evidence type="ECO:0000313" key="1">
    <source>
        <dbReference type="EMBL" id="SDJ05856.1"/>
    </source>
</evidence>
<sequence>MRPYVSGWSGTTVTEQVSLIAWGENQETDHYV</sequence>
<gene>
    <name evidence="1" type="ORF">SAMN04488693_1632</name>
</gene>
<organism evidence="1 2">
    <name type="scientific">Arthrobacter subterraneus</name>
    <dbReference type="NCBI Taxonomy" id="335973"/>
    <lineage>
        <taxon>Bacteria</taxon>
        <taxon>Bacillati</taxon>
        <taxon>Actinomycetota</taxon>
        <taxon>Actinomycetes</taxon>
        <taxon>Micrococcales</taxon>
        <taxon>Micrococcaceae</taxon>
        <taxon>Arthrobacter</taxon>
    </lineage>
</organism>
<proteinExistence type="predicted"/>
<dbReference type="EMBL" id="FNDT01000063">
    <property type="protein sequence ID" value="SDJ05856.1"/>
    <property type="molecule type" value="Genomic_DNA"/>
</dbReference>
<evidence type="ECO:0000313" key="2">
    <source>
        <dbReference type="Proteomes" id="UP000199258"/>
    </source>
</evidence>
<dbReference type="Proteomes" id="UP000199258">
    <property type="component" value="Unassembled WGS sequence"/>
</dbReference>
<keyword evidence="2" id="KW-1185">Reference proteome</keyword>
<protein>
    <submittedName>
        <fullName evidence="1">Uncharacterized protein</fullName>
    </submittedName>
</protein>